<sequence length="250" mass="28148">IWTVLIPFLNRGDMLAHAVAVLGVVAIVVGDGATQSELTPNCKQVNDVIDQCIVNSNYDLRDQNADHMWVDAYGFQQDLDVYAFGLKLPWKVSISVVNGSLHNLNTLARVDDHVSCVVDALAPISRTIEGKYTYAESLNLTYDYLTAKFMFWEAKGSFTYKPQFVIHAAYLNASWDCRLASFEIVSHSQNDYIVSTDDSWTGWLIGKIVRNSLLFQDPTPLFTTVMGYSKGYIDSSTREAWCDLWNPDIH</sequence>
<evidence type="ECO:0000313" key="1">
    <source>
        <dbReference type="EMBL" id="JAG61223.1"/>
    </source>
</evidence>
<dbReference type="EMBL" id="GBRD01004598">
    <property type="protein sequence ID" value="JAG61223.1"/>
    <property type="molecule type" value="Transcribed_RNA"/>
</dbReference>
<name>A0A0K8T6Q8_LYGHE</name>
<reference evidence="1" key="1">
    <citation type="submission" date="2014-09" db="EMBL/GenBank/DDBJ databases">
        <authorList>
            <person name="Magalhaes I.L.F."/>
            <person name="Oliveira U."/>
            <person name="Santos F.R."/>
            <person name="Vidigal T.H.D.A."/>
            <person name="Brescovit A.D."/>
            <person name="Santos A.J."/>
        </authorList>
    </citation>
    <scope>NUCLEOTIDE SEQUENCE</scope>
</reference>
<protein>
    <submittedName>
        <fullName evidence="1">Uncharacterized protein</fullName>
    </submittedName>
</protein>
<organism evidence="1">
    <name type="scientific">Lygus hesperus</name>
    <name type="common">Western plant bug</name>
    <dbReference type="NCBI Taxonomy" id="30085"/>
    <lineage>
        <taxon>Eukaryota</taxon>
        <taxon>Metazoa</taxon>
        <taxon>Ecdysozoa</taxon>
        <taxon>Arthropoda</taxon>
        <taxon>Hexapoda</taxon>
        <taxon>Insecta</taxon>
        <taxon>Pterygota</taxon>
        <taxon>Neoptera</taxon>
        <taxon>Paraneoptera</taxon>
        <taxon>Hemiptera</taxon>
        <taxon>Heteroptera</taxon>
        <taxon>Panheteroptera</taxon>
        <taxon>Cimicomorpha</taxon>
        <taxon>Miridae</taxon>
        <taxon>Mirini</taxon>
        <taxon>Lygus</taxon>
    </lineage>
</organism>
<dbReference type="AlphaFoldDB" id="A0A0K8T6Q8"/>
<feature type="non-terminal residue" evidence="1">
    <location>
        <position position="1"/>
    </location>
</feature>
<proteinExistence type="predicted"/>
<accession>A0A0K8T6Q8</accession>